<reference evidence="1" key="1">
    <citation type="submission" date="2020-05" db="EMBL/GenBank/DDBJ databases">
        <authorList>
            <person name="Chiriac C."/>
            <person name="Salcher M."/>
            <person name="Ghai R."/>
            <person name="Kavagutti S V."/>
        </authorList>
    </citation>
    <scope>NUCLEOTIDE SEQUENCE</scope>
</reference>
<sequence length="204" mass="22549">MRKTTFVIAASLLSSLLFNPQTSFAYEKLSSPFDVKVAAAKKSELGVAFNVSAGLTIKKVKRKNVSTYHPINVTIADFKVHDTNYDFRGDAIGYVPRFSYTVTVKNFSKSEEIVGIFTQLWCKNSANYASNWSEGFDPYPSLPPRTENSGTTIVRLPADVNSLAACEQALLYIYPNFSFTTPQAKAAKFPITVVIPIDPARVTQ</sequence>
<name>A0A6J6LDJ6_9ZZZZ</name>
<dbReference type="AlphaFoldDB" id="A0A6J6LDJ6"/>
<evidence type="ECO:0000313" key="1">
    <source>
        <dbReference type="EMBL" id="CAB4658793.1"/>
    </source>
</evidence>
<protein>
    <submittedName>
        <fullName evidence="1">Unannotated protein</fullName>
    </submittedName>
</protein>
<dbReference type="EMBL" id="CAEZWK010000051">
    <property type="protein sequence ID" value="CAB4658793.1"/>
    <property type="molecule type" value="Genomic_DNA"/>
</dbReference>
<accession>A0A6J6LDJ6</accession>
<organism evidence="1">
    <name type="scientific">freshwater metagenome</name>
    <dbReference type="NCBI Taxonomy" id="449393"/>
    <lineage>
        <taxon>unclassified sequences</taxon>
        <taxon>metagenomes</taxon>
        <taxon>ecological metagenomes</taxon>
    </lineage>
</organism>
<gene>
    <name evidence="1" type="ORF">UFOPK2245_01063</name>
</gene>
<proteinExistence type="predicted"/>